<organism evidence="4 5">
    <name type="scientific">Apophysomyces ossiformis</name>
    <dbReference type="NCBI Taxonomy" id="679940"/>
    <lineage>
        <taxon>Eukaryota</taxon>
        <taxon>Fungi</taxon>
        <taxon>Fungi incertae sedis</taxon>
        <taxon>Mucoromycota</taxon>
        <taxon>Mucoromycotina</taxon>
        <taxon>Mucoromycetes</taxon>
        <taxon>Mucorales</taxon>
        <taxon>Mucorineae</taxon>
        <taxon>Mucoraceae</taxon>
        <taxon>Apophysomyces</taxon>
    </lineage>
</organism>
<evidence type="ECO:0000313" key="5">
    <source>
        <dbReference type="Proteomes" id="UP000605846"/>
    </source>
</evidence>
<reference evidence="4" key="1">
    <citation type="submission" date="2020-01" db="EMBL/GenBank/DDBJ databases">
        <title>Genome Sequencing of Three Apophysomyces-Like Fungal Strains Confirms a Novel Fungal Genus in the Mucoromycota with divergent Burkholderia-like Endosymbiotic Bacteria.</title>
        <authorList>
            <person name="Stajich J.E."/>
            <person name="Macias A.M."/>
            <person name="Carter-House D."/>
            <person name="Lovett B."/>
            <person name="Kasson L.R."/>
            <person name="Berry K."/>
            <person name="Grigoriev I."/>
            <person name="Chang Y."/>
            <person name="Spatafora J."/>
            <person name="Kasson M.T."/>
        </authorList>
    </citation>
    <scope>NUCLEOTIDE SEQUENCE</scope>
    <source>
        <strain evidence="4">NRRL A-21654</strain>
    </source>
</reference>
<dbReference type="CDD" id="cd00067">
    <property type="entry name" value="GAL4"/>
    <property type="match status" value="1"/>
</dbReference>
<evidence type="ECO:0000313" key="4">
    <source>
        <dbReference type="EMBL" id="KAF7727870.1"/>
    </source>
</evidence>
<keyword evidence="2" id="KW-0539">Nucleus</keyword>
<feature type="domain" description="Zn(2)-C6 fungal-type" evidence="3">
    <location>
        <begin position="15"/>
        <end position="46"/>
    </location>
</feature>
<dbReference type="CDD" id="cd12148">
    <property type="entry name" value="fungal_TF_MHR"/>
    <property type="match status" value="1"/>
</dbReference>
<dbReference type="PROSITE" id="PS00463">
    <property type="entry name" value="ZN2_CY6_FUNGAL_1"/>
    <property type="match status" value="1"/>
</dbReference>
<dbReference type="Proteomes" id="UP000605846">
    <property type="component" value="Unassembled WGS sequence"/>
</dbReference>
<dbReference type="InterPro" id="IPR036864">
    <property type="entry name" value="Zn2-C6_fun-type_DNA-bd_sf"/>
</dbReference>
<dbReference type="GO" id="GO:0005634">
    <property type="term" value="C:nucleus"/>
    <property type="evidence" value="ECO:0007669"/>
    <property type="project" value="UniProtKB-SubCell"/>
</dbReference>
<sequence>MPSQPSTTPSKRKVSCLPCRAKKVKCDGQKPCQRCLQKNLEHECVYKRPGPVGRPPKNAVVNKLVLSRANQNSYLSSTVCAEFIFEHGPSTSAARRPKYIGESKDVRLSEYINTIFASFFRSGLNLNSTLIRRNAEVSKIAAHIKMYDLLNYFTWLNTDLVNILITRAGQMQLEHYVDMSATMNALSLDTTNDFFEPYPDMINPLNSLPPQQATRLIECFFSIHPYSVILNKTTLLQRYWTDTADPLLLSVVYGTTVFKSRMLEGKPLTLWQASTPANRNPFLDYAYYLLSSMSSETTLSRYQAVILLGLFELTFGYPKRGMALFSLAYVMGLRLGIKDNRMEGLNEIENEMLLMTFWAAYPHKVRGCLELVQVPRVALEFLLDKFPPVNVNESESYRLDSANGNTPLFPSYHHLYETFYTSAVIATFSARILIHLPVPNDLLLRATINKPVDALEKRPEDIDVAIARELLEFSSFIEKNRHSWSNMQYHTIYMTWILYKLHFTFLKSAYHIQTYESIVDYMHGLYEAIRPAIDAKKQASKPSRYFDPDHPDTLEHVRQLIPLVIDAVETTQRFVASHEIEVVKRPLPLGIMVSVIETCTRLLIIDYEHTFDEHLRHYLEILLDIATARIWTDWSVIDMAESKIKDFFKKYPRPPTPEASMSVSSSYSNGAESDFGAVPFSITEAAPADFSIPAPIMIDASLTELCWLPTDPLLDNILSSQYAPLADDGLSFLDDLALNPEALNDPVPSASGQELIPLRSFGGYHVCPTQLPYSFSDDPNFIFVGGDYNIP</sequence>
<evidence type="ECO:0000256" key="1">
    <source>
        <dbReference type="ARBA" id="ARBA00004123"/>
    </source>
</evidence>
<gene>
    <name evidence="4" type="ORF">EC973_006983</name>
</gene>
<proteinExistence type="predicted"/>
<keyword evidence="5" id="KW-1185">Reference proteome</keyword>
<dbReference type="InterPro" id="IPR050613">
    <property type="entry name" value="Sec_Metabolite_Reg"/>
</dbReference>
<dbReference type="GO" id="GO:0000981">
    <property type="term" value="F:DNA-binding transcription factor activity, RNA polymerase II-specific"/>
    <property type="evidence" value="ECO:0007669"/>
    <property type="project" value="InterPro"/>
</dbReference>
<evidence type="ECO:0000256" key="2">
    <source>
        <dbReference type="ARBA" id="ARBA00023242"/>
    </source>
</evidence>
<name>A0A8H7BUI7_9FUNG</name>
<comment type="subcellular location">
    <subcellularLocation>
        <location evidence="1">Nucleus</location>
    </subcellularLocation>
</comment>
<dbReference type="EMBL" id="JABAYA010000048">
    <property type="protein sequence ID" value="KAF7727870.1"/>
    <property type="molecule type" value="Genomic_DNA"/>
</dbReference>
<dbReference type="GO" id="GO:0008270">
    <property type="term" value="F:zinc ion binding"/>
    <property type="evidence" value="ECO:0007669"/>
    <property type="project" value="InterPro"/>
</dbReference>
<dbReference type="SUPFAM" id="SSF57701">
    <property type="entry name" value="Zn2/Cys6 DNA-binding domain"/>
    <property type="match status" value="1"/>
</dbReference>
<accession>A0A8H7BUI7</accession>
<dbReference type="InterPro" id="IPR001138">
    <property type="entry name" value="Zn2Cys6_DnaBD"/>
</dbReference>
<comment type="caution">
    <text evidence="4">The sequence shown here is derived from an EMBL/GenBank/DDBJ whole genome shotgun (WGS) entry which is preliminary data.</text>
</comment>
<dbReference type="Pfam" id="PF00172">
    <property type="entry name" value="Zn_clus"/>
    <property type="match status" value="1"/>
</dbReference>
<protein>
    <recommendedName>
        <fullName evidence="3">Zn(2)-C6 fungal-type domain-containing protein</fullName>
    </recommendedName>
</protein>
<evidence type="ECO:0000259" key="3">
    <source>
        <dbReference type="PROSITE" id="PS50048"/>
    </source>
</evidence>
<dbReference type="Gene3D" id="4.10.240.10">
    <property type="entry name" value="Zn(2)-C6 fungal-type DNA-binding domain"/>
    <property type="match status" value="1"/>
</dbReference>
<dbReference type="PROSITE" id="PS50048">
    <property type="entry name" value="ZN2_CY6_FUNGAL_2"/>
    <property type="match status" value="1"/>
</dbReference>
<dbReference type="SMART" id="SM00066">
    <property type="entry name" value="GAL4"/>
    <property type="match status" value="1"/>
</dbReference>
<dbReference type="AlphaFoldDB" id="A0A8H7BUI7"/>
<dbReference type="OrthoDB" id="39175at2759"/>
<dbReference type="PANTHER" id="PTHR31001:SF88">
    <property type="entry name" value="TRANSCRIPTION FACTOR PDR3"/>
    <property type="match status" value="1"/>
</dbReference>
<dbReference type="PANTHER" id="PTHR31001">
    <property type="entry name" value="UNCHARACTERIZED TRANSCRIPTIONAL REGULATORY PROTEIN"/>
    <property type="match status" value="1"/>
</dbReference>